<protein>
    <submittedName>
        <fullName evidence="1">Uncharacterized protein</fullName>
    </submittedName>
</protein>
<keyword evidence="2" id="KW-1185">Reference proteome</keyword>
<sequence>MLMTALLVTLWLTWQSSKHEQSIEISQPTRVLNTVQTDDKKLVSNNTKLILKNRDLPDSSENLFSTPIKALHQASNAAFTAPKPVAPPLPFKYLGRMLVGTGSGVMLNVQGEVMPIQQGDVLLGLYKVQAIYENAGSLEIQFLYLPLNQMQTLSAQTGS</sequence>
<name>D7DJ67_METV0</name>
<reference evidence="2" key="1">
    <citation type="submission" date="2010-05" db="EMBL/GenBank/DDBJ databases">
        <title>Complete sequence of Methylotenera sp. 301.</title>
        <authorList>
            <person name="Lucas S."/>
            <person name="Copeland A."/>
            <person name="Lapidus A."/>
            <person name="Cheng J.-F."/>
            <person name="Bruce D."/>
            <person name="Goodwin L."/>
            <person name="Pitluck S."/>
            <person name="Clum A."/>
            <person name="Land M."/>
            <person name="Hauser L."/>
            <person name="Kyrpides N."/>
            <person name="Ivanova N."/>
            <person name="Chistoservova L."/>
            <person name="Kalyuzhnaya M."/>
            <person name="Woyke T."/>
        </authorList>
    </citation>
    <scope>NUCLEOTIDE SEQUENCE [LARGE SCALE GENOMIC DNA]</scope>
    <source>
        <strain evidence="2">301</strain>
    </source>
</reference>
<proteinExistence type="predicted"/>
<organism evidence="1 2">
    <name type="scientific">Methylotenera versatilis (strain 301)</name>
    <dbReference type="NCBI Taxonomy" id="666681"/>
    <lineage>
        <taxon>Bacteria</taxon>
        <taxon>Pseudomonadati</taxon>
        <taxon>Pseudomonadota</taxon>
        <taxon>Betaproteobacteria</taxon>
        <taxon>Nitrosomonadales</taxon>
        <taxon>Methylophilaceae</taxon>
        <taxon>Methylotenera</taxon>
    </lineage>
</organism>
<dbReference type="HOGENOM" id="CLU_1658778_0_0_4"/>
<dbReference type="AlphaFoldDB" id="D7DJ67"/>
<accession>D7DJ67</accession>
<reference evidence="1 2" key="2">
    <citation type="journal article" date="2011" name="J. Bacteriol.">
        <title>Genomes of three methylotrophs from a single niche uncover genetic and metabolic divergence of Methylophilaceae.</title>
        <authorList>
            <person name="Lapidus A."/>
            <person name="Clum A."/>
            <person name="Labutti K."/>
            <person name="Kaluzhnaya M.G."/>
            <person name="Lim S."/>
            <person name="Beck D.A."/>
            <person name="Glavina Del Rio T."/>
            <person name="Nolan M."/>
            <person name="Mavromatis K."/>
            <person name="Huntemann M."/>
            <person name="Lucas S."/>
            <person name="Lidstrom M.E."/>
            <person name="Ivanova N."/>
            <person name="Chistoserdova L."/>
        </authorList>
    </citation>
    <scope>NUCLEOTIDE SEQUENCE [LARGE SCALE GENOMIC DNA]</scope>
    <source>
        <strain evidence="1 2">301</strain>
    </source>
</reference>
<dbReference type="EMBL" id="CP002056">
    <property type="protein sequence ID" value="ADI30102.1"/>
    <property type="molecule type" value="Genomic_DNA"/>
</dbReference>
<dbReference type="KEGG" id="meh:M301_1722"/>
<gene>
    <name evidence="1" type="ordered locus">M301_1722</name>
</gene>
<evidence type="ECO:0000313" key="1">
    <source>
        <dbReference type="EMBL" id="ADI30102.1"/>
    </source>
</evidence>
<evidence type="ECO:0000313" key="2">
    <source>
        <dbReference type="Proteomes" id="UP000000383"/>
    </source>
</evidence>
<dbReference type="Proteomes" id="UP000000383">
    <property type="component" value="Chromosome"/>
</dbReference>
<dbReference type="STRING" id="666681.M301_1722"/>